<dbReference type="PANTHER" id="PTHR43856:SF1">
    <property type="entry name" value="MITOCHONDRIAL CARDIOLIPIN HYDROLASE"/>
    <property type="match status" value="1"/>
</dbReference>
<evidence type="ECO:0000259" key="7">
    <source>
        <dbReference type="PROSITE" id="PS50035"/>
    </source>
</evidence>
<dbReference type="Pfam" id="PF13091">
    <property type="entry name" value="PLDc_2"/>
    <property type="match status" value="1"/>
</dbReference>
<keyword evidence="6" id="KW-0443">Lipid metabolism</keyword>
<feature type="domain" description="PLD phosphodiesterase" evidence="7">
    <location>
        <begin position="137"/>
        <end position="164"/>
    </location>
</feature>
<dbReference type="GO" id="GO:0006793">
    <property type="term" value="P:phosphorus metabolic process"/>
    <property type="evidence" value="ECO:0007669"/>
    <property type="project" value="UniProtKB-ARBA"/>
</dbReference>
<protein>
    <recommendedName>
        <fullName evidence="3">phospholipase D</fullName>
        <ecNumber evidence="3">3.1.4.4</ecNumber>
    </recommendedName>
</protein>
<evidence type="ECO:0000256" key="5">
    <source>
        <dbReference type="ARBA" id="ARBA00022963"/>
    </source>
</evidence>
<dbReference type="EMBL" id="UGQL01000001">
    <property type="protein sequence ID" value="STZ26977.1"/>
    <property type="molecule type" value="Genomic_DNA"/>
</dbReference>
<dbReference type="GO" id="GO:0016891">
    <property type="term" value="F:RNA endonuclease activity producing 5'-phosphomonoesters, hydrolytic mechanism"/>
    <property type="evidence" value="ECO:0007669"/>
    <property type="project" value="TreeGrafter"/>
</dbReference>
<dbReference type="InterPro" id="IPR025202">
    <property type="entry name" value="PLD-like_dom"/>
</dbReference>
<evidence type="ECO:0000313" key="9">
    <source>
        <dbReference type="Proteomes" id="UP000255024"/>
    </source>
</evidence>
<keyword evidence="4" id="KW-0378">Hydrolase</keyword>
<keyword evidence="9" id="KW-1185">Reference proteome</keyword>
<organism evidence="8 9">
    <name type="scientific">Myroides odoratus</name>
    <name type="common">Flavobacterium odoratum</name>
    <dbReference type="NCBI Taxonomy" id="256"/>
    <lineage>
        <taxon>Bacteria</taxon>
        <taxon>Pseudomonadati</taxon>
        <taxon>Bacteroidota</taxon>
        <taxon>Flavobacteriia</taxon>
        <taxon>Flavobacteriales</taxon>
        <taxon>Flavobacteriaceae</taxon>
        <taxon>Myroides</taxon>
    </lineage>
</organism>
<dbReference type="RefSeq" id="WP_115090008.1">
    <property type="nucleotide sequence ID" value="NZ_CP068107.1"/>
</dbReference>
<name>A0A378RLA6_MYROD</name>
<accession>A0A378RLA6</accession>
<evidence type="ECO:0000256" key="4">
    <source>
        <dbReference type="ARBA" id="ARBA00022801"/>
    </source>
</evidence>
<dbReference type="InterPro" id="IPR051406">
    <property type="entry name" value="PLD_domain"/>
</dbReference>
<dbReference type="AlphaFoldDB" id="A0A378RLA6"/>
<proteinExistence type="inferred from homology"/>
<dbReference type="GO" id="GO:0004630">
    <property type="term" value="F:phospholipase D activity"/>
    <property type="evidence" value="ECO:0007669"/>
    <property type="project" value="UniProtKB-EC"/>
</dbReference>
<dbReference type="EC" id="3.1.4.4" evidence="3"/>
<dbReference type="SUPFAM" id="SSF56024">
    <property type="entry name" value="Phospholipase D/nuclease"/>
    <property type="match status" value="2"/>
</dbReference>
<reference evidence="8 9" key="1">
    <citation type="submission" date="2018-06" db="EMBL/GenBank/DDBJ databases">
        <authorList>
            <consortium name="Pathogen Informatics"/>
            <person name="Doyle S."/>
        </authorList>
    </citation>
    <scope>NUCLEOTIDE SEQUENCE [LARGE SCALE GENOMIC DNA]</scope>
    <source>
        <strain evidence="8 9">NCTC11179</strain>
    </source>
</reference>
<keyword evidence="5" id="KW-0442">Lipid degradation</keyword>
<dbReference type="GO" id="GO:0016042">
    <property type="term" value="P:lipid catabolic process"/>
    <property type="evidence" value="ECO:0007669"/>
    <property type="project" value="UniProtKB-KW"/>
</dbReference>
<gene>
    <name evidence="8" type="ORF">NCTC11179_00504</name>
</gene>
<evidence type="ECO:0000256" key="2">
    <source>
        <dbReference type="ARBA" id="ARBA00008664"/>
    </source>
</evidence>
<evidence type="ECO:0000256" key="6">
    <source>
        <dbReference type="ARBA" id="ARBA00023098"/>
    </source>
</evidence>
<dbReference type="InterPro" id="IPR001736">
    <property type="entry name" value="PLipase_D/transphosphatidylase"/>
</dbReference>
<comment type="similarity">
    <text evidence="2">Belongs to the phospholipase D family.</text>
</comment>
<sequence length="483" mass="56205">MDNTISIEREFRLRGGFFVKNNEVEKYEVSSDLSSLFLTQKNNNSLKKELLEIIESADKVLKICSFIITDIELFEAILNKAKNTNCNIFVLTYLNENKINFIDFKGDDLTEEELENQTNLHFDHICELYKYGVFIRAAKNLHAKFVIADRQKGFITSANLTSPSLLFNTESGVYLNIQESLKLDQLFDAVYQKGSNYIEFSSLSNNPDVVLITEVESTIKKEYLPQDNESNLRFTYNDLDNSLYKQILLVLNTANRYVYLSTYSIVQLHKLPEFLEAIKKCINRNVKVFVFCRGMNYRSDHLEGAKILYDLGCKLYGDYYNHSKGVLNESMGMIFTANLDGQYGLTSGFEVGVILEEDQKNDFKLLHERLIKQAIYQFKNSICFYDLFQTYDEYEREKSIKNPFGYDHVEILIPKKYNSLKENICDYISYIGNIHGQYFFICNNESYNAIIDENKITIGEKISTINYVEKFIFKFKVLKISVL</sequence>
<evidence type="ECO:0000313" key="8">
    <source>
        <dbReference type="EMBL" id="STZ26977.1"/>
    </source>
</evidence>
<evidence type="ECO:0000256" key="1">
    <source>
        <dbReference type="ARBA" id="ARBA00000798"/>
    </source>
</evidence>
<dbReference type="Proteomes" id="UP000255024">
    <property type="component" value="Unassembled WGS sequence"/>
</dbReference>
<comment type="catalytic activity">
    <reaction evidence="1">
        <text>a 1,2-diacyl-sn-glycero-3-phosphocholine + H2O = a 1,2-diacyl-sn-glycero-3-phosphate + choline + H(+)</text>
        <dbReference type="Rhea" id="RHEA:14445"/>
        <dbReference type="ChEBI" id="CHEBI:15354"/>
        <dbReference type="ChEBI" id="CHEBI:15377"/>
        <dbReference type="ChEBI" id="CHEBI:15378"/>
        <dbReference type="ChEBI" id="CHEBI:57643"/>
        <dbReference type="ChEBI" id="CHEBI:58608"/>
        <dbReference type="EC" id="3.1.4.4"/>
    </reaction>
</comment>
<dbReference type="Gene3D" id="3.30.870.10">
    <property type="entry name" value="Endonuclease Chain A"/>
    <property type="match status" value="2"/>
</dbReference>
<dbReference type="PANTHER" id="PTHR43856">
    <property type="entry name" value="CARDIOLIPIN HYDROLASE"/>
    <property type="match status" value="1"/>
</dbReference>
<evidence type="ECO:0000256" key="3">
    <source>
        <dbReference type="ARBA" id="ARBA00012027"/>
    </source>
</evidence>
<dbReference type="PROSITE" id="PS50035">
    <property type="entry name" value="PLD"/>
    <property type="match status" value="1"/>
</dbReference>